<evidence type="ECO:0000313" key="3">
    <source>
        <dbReference type="Proteomes" id="UP001600888"/>
    </source>
</evidence>
<evidence type="ECO:0008006" key="4">
    <source>
        <dbReference type="Google" id="ProtNLM"/>
    </source>
</evidence>
<name>A0ABR4E576_9PEZI</name>
<comment type="caution">
    <text evidence="2">The sequence shown here is derived from an EMBL/GenBank/DDBJ whole genome shotgun (WGS) entry which is preliminary data.</text>
</comment>
<protein>
    <recommendedName>
        <fullName evidence="4">F-box domain-containing protein</fullName>
    </recommendedName>
</protein>
<dbReference type="SUPFAM" id="SSF81383">
    <property type="entry name" value="F-box domain"/>
    <property type="match status" value="1"/>
</dbReference>
<organism evidence="2 3">
    <name type="scientific">Diaporthe vaccinii</name>
    <dbReference type="NCBI Taxonomy" id="105482"/>
    <lineage>
        <taxon>Eukaryota</taxon>
        <taxon>Fungi</taxon>
        <taxon>Dikarya</taxon>
        <taxon>Ascomycota</taxon>
        <taxon>Pezizomycotina</taxon>
        <taxon>Sordariomycetes</taxon>
        <taxon>Sordariomycetidae</taxon>
        <taxon>Diaporthales</taxon>
        <taxon>Diaporthaceae</taxon>
        <taxon>Diaporthe</taxon>
        <taxon>Diaporthe eres species complex</taxon>
    </lineage>
</organism>
<reference evidence="2 3" key="1">
    <citation type="submission" date="2024-03" db="EMBL/GenBank/DDBJ databases">
        <title>A high-quality draft genome sequence of Diaporthe vaccinii, a causative agent of upright dieback and viscid rot disease in cranberry plants.</title>
        <authorList>
            <person name="Sarrasin M."/>
            <person name="Lang B.F."/>
            <person name="Burger G."/>
        </authorList>
    </citation>
    <scope>NUCLEOTIDE SEQUENCE [LARGE SCALE GENOMIC DNA]</scope>
    <source>
        <strain evidence="2 3">IS7</strain>
    </source>
</reference>
<sequence>MGQTFSCAGKFGRKTKCQAEKQEQPDLSSQAVQTQIEEPASAAIQPQREDQHEEQYQSTSKVMGLPLDVIVMIFGLLEIHDAVAFSLACKGLHHHLFGDARALLKDAGPWEMRNVQTMLEKDLPHDQIYCHFCRKFHSLDKDYRKANCAEKDNPHTTLFATPIPGRHTPTLTYLDARAILNAVKFKRPWAKTSLKTLERTVRVGPRDNQWCQVWEPKVLYGALCLRITTGHDRKNTIREKDEFVYSICKHVHIHAKFPHMWVHLSELRRIVVCNRRDKAAGTCDTCHAQWKLEMKWIDGDEGSSSRAGWDIVIQSWHNFGLLRYPSERSWALSAGGDRSPKTKWIGGDSTHIIDHDGWESQLTECPCTPSHRGSSEWKWIAAEEHDVYPFYAD</sequence>
<accession>A0ABR4E576</accession>
<feature type="compositionally biased region" description="Polar residues" evidence="1">
    <location>
        <begin position="25"/>
        <end position="36"/>
    </location>
</feature>
<evidence type="ECO:0000256" key="1">
    <source>
        <dbReference type="SAM" id="MobiDB-lite"/>
    </source>
</evidence>
<gene>
    <name evidence="2" type="ORF">FJTKL_15331</name>
</gene>
<dbReference type="Proteomes" id="UP001600888">
    <property type="component" value="Unassembled WGS sequence"/>
</dbReference>
<dbReference type="CDD" id="cd09917">
    <property type="entry name" value="F-box_SF"/>
    <property type="match status" value="1"/>
</dbReference>
<feature type="region of interest" description="Disordered" evidence="1">
    <location>
        <begin position="18"/>
        <end position="57"/>
    </location>
</feature>
<keyword evidence="3" id="KW-1185">Reference proteome</keyword>
<dbReference type="EMBL" id="JBAWTH010000097">
    <property type="protein sequence ID" value="KAL2277580.1"/>
    <property type="molecule type" value="Genomic_DNA"/>
</dbReference>
<proteinExistence type="predicted"/>
<dbReference type="InterPro" id="IPR036047">
    <property type="entry name" value="F-box-like_dom_sf"/>
</dbReference>
<evidence type="ECO:0000313" key="2">
    <source>
        <dbReference type="EMBL" id="KAL2277580.1"/>
    </source>
</evidence>